<accession>A0A426YYH4</accession>
<protein>
    <submittedName>
        <fullName evidence="1">Uncharacterized protein</fullName>
    </submittedName>
</protein>
<name>A0A426YYH4_ENSVE</name>
<comment type="caution">
    <text evidence="1">The sequence shown here is derived from an EMBL/GenBank/DDBJ whole genome shotgun (WGS) entry which is preliminary data.</text>
</comment>
<evidence type="ECO:0000313" key="2">
    <source>
        <dbReference type="Proteomes" id="UP000287651"/>
    </source>
</evidence>
<sequence length="167" mass="19079">MKVAVKPWHWTKRLATSMFLVIEYLGGRNPYRVPMRVDPYIDPISVDLAVDFANITLSLRSHNCCYSRRDYVDELWSRDHCCKKGGLLMIEPIEEPKPEDADLESKEEDTEEKSQSTVCIVHALSDYANLQTMKIDGFLKHQLVTILVNTGSINNFMDSKVASLLTL</sequence>
<proteinExistence type="predicted"/>
<organism evidence="1 2">
    <name type="scientific">Ensete ventricosum</name>
    <name type="common">Abyssinian banana</name>
    <name type="synonym">Musa ensete</name>
    <dbReference type="NCBI Taxonomy" id="4639"/>
    <lineage>
        <taxon>Eukaryota</taxon>
        <taxon>Viridiplantae</taxon>
        <taxon>Streptophyta</taxon>
        <taxon>Embryophyta</taxon>
        <taxon>Tracheophyta</taxon>
        <taxon>Spermatophyta</taxon>
        <taxon>Magnoliopsida</taxon>
        <taxon>Liliopsida</taxon>
        <taxon>Zingiberales</taxon>
        <taxon>Musaceae</taxon>
        <taxon>Ensete</taxon>
    </lineage>
</organism>
<reference evidence="1 2" key="1">
    <citation type="journal article" date="2014" name="Agronomy (Basel)">
        <title>A Draft Genome Sequence for Ensete ventricosum, the Drought-Tolerant Tree Against Hunger.</title>
        <authorList>
            <person name="Harrison J."/>
            <person name="Moore K.A."/>
            <person name="Paszkiewicz K."/>
            <person name="Jones T."/>
            <person name="Grant M."/>
            <person name="Ambacheew D."/>
            <person name="Muzemil S."/>
            <person name="Studholme D.J."/>
        </authorList>
    </citation>
    <scope>NUCLEOTIDE SEQUENCE [LARGE SCALE GENOMIC DNA]</scope>
</reference>
<dbReference type="EMBL" id="AMZH03009502">
    <property type="protein sequence ID" value="RRT56711.1"/>
    <property type="molecule type" value="Genomic_DNA"/>
</dbReference>
<evidence type="ECO:0000313" key="1">
    <source>
        <dbReference type="EMBL" id="RRT56711.1"/>
    </source>
</evidence>
<dbReference type="AlphaFoldDB" id="A0A426YYH4"/>
<gene>
    <name evidence="1" type="ORF">B296_00044670</name>
</gene>
<dbReference type="Proteomes" id="UP000287651">
    <property type="component" value="Unassembled WGS sequence"/>
</dbReference>